<organism evidence="1 2">
    <name type="scientific">Rousettus aegyptiacus</name>
    <name type="common">Egyptian fruit bat</name>
    <name type="synonym">Pteropus aegyptiacus</name>
    <dbReference type="NCBI Taxonomy" id="9407"/>
    <lineage>
        <taxon>Eukaryota</taxon>
        <taxon>Metazoa</taxon>
        <taxon>Chordata</taxon>
        <taxon>Craniata</taxon>
        <taxon>Vertebrata</taxon>
        <taxon>Euteleostomi</taxon>
        <taxon>Mammalia</taxon>
        <taxon>Eutheria</taxon>
        <taxon>Laurasiatheria</taxon>
        <taxon>Chiroptera</taxon>
        <taxon>Yinpterochiroptera</taxon>
        <taxon>Pteropodoidea</taxon>
        <taxon>Pteropodidae</taxon>
        <taxon>Rousettinae</taxon>
        <taxon>Rousettus</taxon>
    </lineage>
</organism>
<dbReference type="EMBL" id="JACASE010000002">
    <property type="protein sequence ID" value="KAF6495707.1"/>
    <property type="molecule type" value="Genomic_DNA"/>
</dbReference>
<protein>
    <submittedName>
        <fullName evidence="1">Uncharacterized protein</fullName>
    </submittedName>
</protein>
<sequence>MWLLRGFIRIPSPLRTALGILQAHSPLLRVAIGSFCIMRMVLLSMGSAPPTPSSKDYGPCPGLRQPWTGRDSQAVLYKGTPHVGRRTCAHPNPTPRAPYSFNSRCKGQPSVCNPRCTDFLHHHYQA</sequence>
<evidence type="ECO:0000313" key="2">
    <source>
        <dbReference type="Proteomes" id="UP000593571"/>
    </source>
</evidence>
<proteinExistence type="predicted"/>
<comment type="caution">
    <text evidence="1">The sequence shown here is derived from an EMBL/GenBank/DDBJ whole genome shotgun (WGS) entry which is preliminary data.</text>
</comment>
<gene>
    <name evidence="1" type="ORF">HJG63_010106</name>
</gene>
<dbReference type="AlphaFoldDB" id="A0A7J8JFS9"/>
<accession>A0A7J8JFS9</accession>
<keyword evidence="2" id="KW-1185">Reference proteome</keyword>
<name>A0A7J8JFS9_ROUAE</name>
<reference evidence="1 2" key="1">
    <citation type="journal article" date="2020" name="Nature">
        <title>Six reference-quality genomes reveal evolution of bat adaptations.</title>
        <authorList>
            <person name="Jebb D."/>
            <person name="Huang Z."/>
            <person name="Pippel M."/>
            <person name="Hughes G.M."/>
            <person name="Lavrichenko K."/>
            <person name="Devanna P."/>
            <person name="Winkler S."/>
            <person name="Jermiin L.S."/>
            <person name="Skirmuntt E.C."/>
            <person name="Katzourakis A."/>
            <person name="Burkitt-Gray L."/>
            <person name="Ray D.A."/>
            <person name="Sullivan K.A.M."/>
            <person name="Roscito J.G."/>
            <person name="Kirilenko B.M."/>
            <person name="Davalos L.M."/>
            <person name="Corthals A.P."/>
            <person name="Power M.L."/>
            <person name="Jones G."/>
            <person name="Ransome R.D."/>
            <person name="Dechmann D.K.N."/>
            <person name="Locatelli A.G."/>
            <person name="Puechmaille S.J."/>
            <person name="Fedrigo O."/>
            <person name="Jarvis E.D."/>
            <person name="Hiller M."/>
            <person name="Vernes S.C."/>
            <person name="Myers E.W."/>
            <person name="Teeling E.C."/>
        </authorList>
    </citation>
    <scope>NUCLEOTIDE SEQUENCE [LARGE SCALE GENOMIC DNA]</scope>
    <source>
        <strain evidence="1">MRouAeg1</strain>
        <tissue evidence="1">Muscle</tissue>
    </source>
</reference>
<dbReference type="Proteomes" id="UP000593571">
    <property type="component" value="Unassembled WGS sequence"/>
</dbReference>
<evidence type="ECO:0000313" key="1">
    <source>
        <dbReference type="EMBL" id="KAF6495707.1"/>
    </source>
</evidence>